<feature type="chain" id="PRO_5034571949" description="NodB homology domain-containing protein" evidence="4">
    <location>
        <begin position="24"/>
        <end position="394"/>
    </location>
</feature>
<dbReference type="OrthoDB" id="407355at2759"/>
<dbReference type="GO" id="GO:0046872">
    <property type="term" value="F:metal ion binding"/>
    <property type="evidence" value="ECO:0007669"/>
    <property type="project" value="UniProtKB-KW"/>
</dbReference>
<comment type="caution">
    <text evidence="6">The sequence shown here is derived from an EMBL/GenBank/DDBJ whole genome shotgun (WGS) entry which is preliminary data.</text>
</comment>
<dbReference type="EMBL" id="JAEPRD010000010">
    <property type="protein sequence ID" value="KAG2210870.1"/>
    <property type="molecule type" value="Genomic_DNA"/>
</dbReference>
<evidence type="ECO:0000256" key="3">
    <source>
        <dbReference type="SAM" id="MobiDB-lite"/>
    </source>
</evidence>
<evidence type="ECO:0000256" key="2">
    <source>
        <dbReference type="ARBA" id="ARBA00022801"/>
    </source>
</evidence>
<keyword evidence="2" id="KW-0378">Hydrolase</keyword>
<dbReference type="PROSITE" id="PS51677">
    <property type="entry name" value="NODB"/>
    <property type="match status" value="1"/>
</dbReference>
<dbReference type="GO" id="GO:0009272">
    <property type="term" value="P:fungal-type cell wall biogenesis"/>
    <property type="evidence" value="ECO:0007669"/>
    <property type="project" value="UniProtKB-ARBA"/>
</dbReference>
<dbReference type="Proteomes" id="UP000603453">
    <property type="component" value="Unassembled WGS sequence"/>
</dbReference>
<feature type="signal peptide" evidence="4">
    <location>
        <begin position="1"/>
        <end position="23"/>
    </location>
</feature>
<dbReference type="PANTHER" id="PTHR10587">
    <property type="entry name" value="GLYCOSYL TRANSFERASE-RELATED"/>
    <property type="match status" value="1"/>
</dbReference>
<feature type="domain" description="NodB homology" evidence="5">
    <location>
        <begin position="120"/>
        <end position="313"/>
    </location>
</feature>
<evidence type="ECO:0000256" key="1">
    <source>
        <dbReference type="ARBA" id="ARBA00022723"/>
    </source>
</evidence>
<dbReference type="PANTHER" id="PTHR10587:SF133">
    <property type="entry name" value="CHITIN DEACETYLASE 1-RELATED"/>
    <property type="match status" value="1"/>
</dbReference>
<dbReference type="InterPro" id="IPR050248">
    <property type="entry name" value="Polysacc_deacetylase_ArnD"/>
</dbReference>
<dbReference type="Gene3D" id="3.20.20.370">
    <property type="entry name" value="Glycoside hydrolase/deacetylase"/>
    <property type="match status" value="1"/>
</dbReference>
<dbReference type="GO" id="GO:0005975">
    <property type="term" value="P:carbohydrate metabolic process"/>
    <property type="evidence" value="ECO:0007669"/>
    <property type="project" value="InterPro"/>
</dbReference>
<reference evidence="6" key="1">
    <citation type="submission" date="2020-12" db="EMBL/GenBank/DDBJ databases">
        <title>Metabolic potential, ecology and presence of endohyphal bacteria is reflected in genomic diversity of Mucoromycotina.</title>
        <authorList>
            <person name="Muszewska A."/>
            <person name="Okrasinska A."/>
            <person name="Steczkiewicz K."/>
            <person name="Drgas O."/>
            <person name="Orlowska M."/>
            <person name="Perlinska-Lenart U."/>
            <person name="Aleksandrzak-Piekarczyk T."/>
            <person name="Szatraj K."/>
            <person name="Zielenkiewicz U."/>
            <person name="Pilsyk S."/>
            <person name="Malc E."/>
            <person name="Mieczkowski P."/>
            <person name="Kruszewska J.S."/>
            <person name="Biernat P."/>
            <person name="Pawlowska J."/>
        </authorList>
    </citation>
    <scope>NUCLEOTIDE SEQUENCE</scope>
    <source>
        <strain evidence="6">WA0000017839</strain>
    </source>
</reference>
<protein>
    <recommendedName>
        <fullName evidence="5">NodB homology domain-containing protein</fullName>
    </recommendedName>
</protein>
<dbReference type="SUPFAM" id="SSF88713">
    <property type="entry name" value="Glycoside hydrolase/deacetylase"/>
    <property type="match status" value="1"/>
</dbReference>
<dbReference type="InterPro" id="IPR002509">
    <property type="entry name" value="NODB_dom"/>
</dbReference>
<dbReference type="GO" id="GO:0016020">
    <property type="term" value="C:membrane"/>
    <property type="evidence" value="ECO:0007669"/>
    <property type="project" value="TreeGrafter"/>
</dbReference>
<dbReference type="InterPro" id="IPR011330">
    <property type="entry name" value="Glyco_hydro/deAcase_b/a-brl"/>
</dbReference>
<accession>A0A8H7RI69</accession>
<evidence type="ECO:0000259" key="5">
    <source>
        <dbReference type="PROSITE" id="PS51677"/>
    </source>
</evidence>
<evidence type="ECO:0000256" key="4">
    <source>
        <dbReference type="SAM" id="SignalP"/>
    </source>
</evidence>
<gene>
    <name evidence="6" type="ORF">INT47_000024</name>
</gene>
<keyword evidence="4" id="KW-0732">Signal</keyword>
<keyword evidence="1" id="KW-0479">Metal-binding</keyword>
<sequence>MIFNKTILIATAVALLYSDVALAQAAAAPPAVVVAESYAIPNAKIAWKNEYPVGATKPAPKAEWVALVKEDPALSIAPNIITSIGGIIQNADPTGKNTYCNWTWDGCVKPTDIVHCTDKTIWGTSFDDGPYEITRELLAYLKTIDVKVTFFVVGKQVIMWPEVLKEAYDQGHEIGIHTWDHAELTTLSTEQIIGELKWTELAIKEVIGVTPRLMRPPRGDIDDRVRYIVNQLGYTPAMWSVDSQDWRITAGGQTEAGLLGNVTQWVNTLSSLTKGGGNSLMHDLNNVTVGAALKALPILHPAVKLSPVGVCAGWASGSSYLETHQAAAVVPAASETPAAITPAGNGDSKTTTPQASGGVPNSVKATPEGSAATSLKISVTVAVTAALAAIVAAL</sequence>
<proteinExistence type="predicted"/>
<organism evidence="6 7">
    <name type="scientific">Mucor saturninus</name>
    <dbReference type="NCBI Taxonomy" id="64648"/>
    <lineage>
        <taxon>Eukaryota</taxon>
        <taxon>Fungi</taxon>
        <taxon>Fungi incertae sedis</taxon>
        <taxon>Mucoromycota</taxon>
        <taxon>Mucoromycotina</taxon>
        <taxon>Mucoromycetes</taxon>
        <taxon>Mucorales</taxon>
        <taxon>Mucorineae</taxon>
        <taxon>Mucoraceae</taxon>
        <taxon>Mucor</taxon>
    </lineage>
</organism>
<dbReference type="GO" id="GO:0004099">
    <property type="term" value="F:chitin deacetylase activity"/>
    <property type="evidence" value="ECO:0007669"/>
    <property type="project" value="TreeGrafter"/>
</dbReference>
<dbReference type="AlphaFoldDB" id="A0A8H7RI69"/>
<name>A0A8H7RI69_9FUNG</name>
<evidence type="ECO:0000313" key="7">
    <source>
        <dbReference type="Proteomes" id="UP000603453"/>
    </source>
</evidence>
<keyword evidence="7" id="KW-1185">Reference proteome</keyword>
<feature type="region of interest" description="Disordered" evidence="3">
    <location>
        <begin position="338"/>
        <end position="365"/>
    </location>
</feature>
<evidence type="ECO:0000313" key="6">
    <source>
        <dbReference type="EMBL" id="KAG2210870.1"/>
    </source>
</evidence>
<dbReference type="Pfam" id="PF01522">
    <property type="entry name" value="Polysacc_deac_1"/>
    <property type="match status" value="1"/>
</dbReference>